<comment type="caution">
    <text evidence="3">The sequence shown here is derived from an EMBL/GenBank/DDBJ whole genome shotgun (WGS) entry which is preliminary data.</text>
</comment>
<accession>A0ABR2VQW2</accession>
<name>A0ABR2VQW2_9FUNG</name>
<dbReference type="SUPFAM" id="SSF144000">
    <property type="entry name" value="Oxysterol-binding protein-like"/>
    <property type="match status" value="1"/>
</dbReference>
<gene>
    <name evidence="3" type="primary">kes1_2</name>
    <name evidence="3" type="ORF">K7432_013504</name>
</gene>
<dbReference type="Pfam" id="PF01237">
    <property type="entry name" value="Oxysterol_BP"/>
    <property type="match status" value="1"/>
</dbReference>
<comment type="similarity">
    <text evidence="1 2">Belongs to the OSBP family.</text>
</comment>
<dbReference type="EMBL" id="JASJQH010008222">
    <property type="protein sequence ID" value="KAK9694241.1"/>
    <property type="molecule type" value="Genomic_DNA"/>
</dbReference>
<dbReference type="InterPro" id="IPR037239">
    <property type="entry name" value="OSBP_sf"/>
</dbReference>
<dbReference type="Gene3D" id="3.30.70.3490">
    <property type="match status" value="1"/>
</dbReference>
<dbReference type="InterPro" id="IPR000648">
    <property type="entry name" value="Oxysterol-bd"/>
</dbReference>
<dbReference type="InterPro" id="IPR018494">
    <property type="entry name" value="Oxysterol-bd_CS"/>
</dbReference>
<keyword evidence="4" id="KW-1185">Reference proteome</keyword>
<evidence type="ECO:0000256" key="1">
    <source>
        <dbReference type="ARBA" id="ARBA00008842"/>
    </source>
</evidence>
<evidence type="ECO:0000256" key="2">
    <source>
        <dbReference type="RuleBase" id="RU003844"/>
    </source>
</evidence>
<reference evidence="3 4" key="1">
    <citation type="submission" date="2023-04" db="EMBL/GenBank/DDBJ databases">
        <title>Genome of Basidiobolus ranarum AG-B5.</title>
        <authorList>
            <person name="Stajich J.E."/>
            <person name="Carter-House D."/>
            <person name="Gryganskyi A."/>
        </authorList>
    </citation>
    <scope>NUCLEOTIDE SEQUENCE [LARGE SCALE GENOMIC DNA]</scope>
    <source>
        <strain evidence="3 4">AG-B5</strain>
    </source>
</reference>
<organism evidence="3 4">
    <name type="scientific">Basidiobolus ranarum</name>
    <dbReference type="NCBI Taxonomy" id="34480"/>
    <lineage>
        <taxon>Eukaryota</taxon>
        <taxon>Fungi</taxon>
        <taxon>Fungi incertae sedis</taxon>
        <taxon>Zoopagomycota</taxon>
        <taxon>Entomophthoromycotina</taxon>
        <taxon>Basidiobolomycetes</taxon>
        <taxon>Basidiobolales</taxon>
        <taxon>Basidiobolaceae</taxon>
        <taxon>Basidiobolus</taxon>
    </lineage>
</organism>
<dbReference type="Gene3D" id="1.10.287.2720">
    <property type="match status" value="1"/>
</dbReference>
<sequence length="387" mass="43014">MGGKTNKNESKADSTIAPQHKNVFLSFLKDLASFTGDLSALTCPSFLLNGVSLLEYSTYWGDHPELVAAISEPEDPAERMVAVARWFISTLYGSYFAGCVGSSGKKPFNPILGEQFFCKWDDVNGCGEANLVCEQVSHHPPISAFYIENKKAGVYINGHFGQKSKFKGTSVQIIQPGRATVRHTKGDDTYVVSFPNLYIRSLITGNPFIEIVGPTSIECSNGYVTEFDFLGKPWFGGKYHKFIGNIYHKDEPENTLYKVDGKWMAESTITNTATGKSEIFLNTSTNPPAKYIVAPIEEQNANESRKVWEKVAEAIQRQAYGEATNYKNEVENAQRLLVKERTNKGEEFNLQLFHFVSDPVEGNTKANKACDNGAWVYNNSLDLNSSN</sequence>
<proteinExistence type="inferred from homology"/>
<dbReference type="PANTHER" id="PTHR10972:SF184">
    <property type="entry name" value="OXYSTEROL-BINDING PROTEIN HOMOLOG 4-RELATED"/>
    <property type="match status" value="1"/>
</dbReference>
<dbReference type="Proteomes" id="UP001479436">
    <property type="component" value="Unassembled WGS sequence"/>
</dbReference>
<dbReference type="Gene3D" id="2.40.160.120">
    <property type="match status" value="1"/>
</dbReference>
<dbReference type="Gene3D" id="6.10.250.1430">
    <property type="match status" value="1"/>
</dbReference>
<dbReference type="PANTHER" id="PTHR10972">
    <property type="entry name" value="OXYSTEROL-BINDING PROTEIN-RELATED"/>
    <property type="match status" value="1"/>
</dbReference>
<evidence type="ECO:0000313" key="4">
    <source>
        <dbReference type="Proteomes" id="UP001479436"/>
    </source>
</evidence>
<evidence type="ECO:0000313" key="3">
    <source>
        <dbReference type="EMBL" id="KAK9694241.1"/>
    </source>
</evidence>
<protein>
    <submittedName>
        <fullName evidence="3">Oxysterol-binding protein 4</fullName>
    </submittedName>
</protein>
<dbReference type="PROSITE" id="PS01013">
    <property type="entry name" value="OSBP"/>
    <property type="match status" value="1"/>
</dbReference>